<dbReference type="EMBL" id="JBGMDY010000007">
    <property type="protein sequence ID" value="KAL2327208.1"/>
    <property type="molecule type" value="Genomic_DNA"/>
</dbReference>
<evidence type="ECO:0000313" key="2">
    <source>
        <dbReference type="EMBL" id="KAL2327208.1"/>
    </source>
</evidence>
<keyword evidence="1" id="KW-1133">Transmembrane helix</keyword>
<gene>
    <name evidence="2" type="ORF">Fmac_020635</name>
</gene>
<comment type="caution">
    <text evidence="2">The sequence shown here is derived from an EMBL/GenBank/DDBJ whole genome shotgun (WGS) entry which is preliminary data.</text>
</comment>
<dbReference type="AlphaFoldDB" id="A0ABD1LUJ5"/>
<sequence>MWRYSNNGVWRFGIADGLLTPKEYPALGAGLAISAALLAMRVYPDVQVRDQIRQAGYHVDDDTTDRKIQKKIKLWLVAKLSFMSLSLRLISKVGLLRWLHMGSSSLFSSSLPLEDSKVSCLLLLLFSVPSIRSVTSVVERLSRSSSLSVVVSNCVLFVRASLYADAHRGFLVEAKFQVTYLYGVLFWKSLQAWLDSVRDKVLFRKPPQAYLHLGKGSIVSKASSGSTSWGEGIILEASLGLSSFRGICSLELASMLAGVCSVLAQPNTPWLSAFVGLIWLVRSDRWRANSSTVMPGWTLSSLPFFPFVGARMEQFLGTWFPLANPCMPQLHFQGTRVSPLFSGCALFAPTSIVAVLQMHRVKKKKRKLGYIYFSKAFQKGYANGFWKNGWSSFYSAIVSDQVTLVVGIPNDPDPKFCSAPLVGFPPEGKVLFGLPARRVWQLLIEKSFVRRFDVDAILLMTFLYSSLLI</sequence>
<keyword evidence="1" id="KW-0812">Transmembrane</keyword>
<name>A0ABD1LUJ5_9FABA</name>
<organism evidence="2 3">
    <name type="scientific">Flemingia macrophylla</name>
    <dbReference type="NCBI Taxonomy" id="520843"/>
    <lineage>
        <taxon>Eukaryota</taxon>
        <taxon>Viridiplantae</taxon>
        <taxon>Streptophyta</taxon>
        <taxon>Embryophyta</taxon>
        <taxon>Tracheophyta</taxon>
        <taxon>Spermatophyta</taxon>
        <taxon>Magnoliopsida</taxon>
        <taxon>eudicotyledons</taxon>
        <taxon>Gunneridae</taxon>
        <taxon>Pentapetalae</taxon>
        <taxon>rosids</taxon>
        <taxon>fabids</taxon>
        <taxon>Fabales</taxon>
        <taxon>Fabaceae</taxon>
        <taxon>Papilionoideae</taxon>
        <taxon>50 kb inversion clade</taxon>
        <taxon>NPAAA clade</taxon>
        <taxon>indigoferoid/millettioid clade</taxon>
        <taxon>Phaseoleae</taxon>
        <taxon>Flemingia</taxon>
    </lineage>
</organism>
<evidence type="ECO:0000256" key="1">
    <source>
        <dbReference type="SAM" id="Phobius"/>
    </source>
</evidence>
<dbReference type="Proteomes" id="UP001603857">
    <property type="component" value="Unassembled WGS sequence"/>
</dbReference>
<keyword evidence="3" id="KW-1185">Reference proteome</keyword>
<evidence type="ECO:0000313" key="3">
    <source>
        <dbReference type="Proteomes" id="UP001603857"/>
    </source>
</evidence>
<reference evidence="2 3" key="1">
    <citation type="submission" date="2024-08" db="EMBL/GenBank/DDBJ databases">
        <title>Insights into the chromosomal genome structure of Flemingia macrophylla.</title>
        <authorList>
            <person name="Ding Y."/>
            <person name="Zhao Y."/>
            <person name="Bi W."/>
            <person name="Wu M."/>
            <person name="Zhao G."/>
            <person name="Gong Y."/>
            <person name="Li W."/>
            <person name="Zhang P."/>
        </authorList>
    </citation>
    <scope>NUCLEOTIDE SEQUENCE [LARGE SCALE GENOMIC DNA]</scope>
    <source>
        <strain evidence="2">DYQJB</strain>
        <tissue evidence="2">Leaf</tissue>
    </source>
</reference>
<accession>A0ABD1LUJ5</accession>
<keyword evidence="1" id="KW-0472">Membrane</keyword>
<feature type="transmembrane region" description="Helical" evidence="1">
    <location>
        <begin position="337"/>
        <end position="356"/>
    </location>
</feature>
<protein>
    <submittedName>
        <fullName evidence="2">Uncharacterized protein</fullName>
    </submittedName>
</protein>
<proteinExistence type="predicted"/>